<keyword evidence="8 10" id="KW-0472">Membrane</keyword>
<dbReference type="AlphaFoldDB" id="W5RSB9"/>
<feature type="transmembrane region" description="Helical" evidence="10">
    <location>
        <begin position="6"/>
        <end position="26"/>
    </location>
</feature>
<feature type="transmembrane region" description="Helical" evidence="10">
    <location>
        <begin position="33"/>
        <end position="52"/>
    </location>
</feature>
<evidence type="ECO:0000256" key="7">
    <source>
        <dbReference type="ARBA" id="ARBA00023027"/>
    </source>
</evidence>
<evidence type="ECO:0000256" key="3">
    <source>
        <dbReference type="ARBA" id="ARBA00016612"/>
    </source>
</evidence>
<feature type="transmembrane region" description="Helical" evidence="10">
    <location>
        <begin position="58"/>
        <end position="82"/>
    </location>
</feature>
<sequence>MSVNLSYGVGVLGIMIVLSSYVSLFLERGHMLMVLLMLEAGVVGLFFFLVVSGGLSGYGSYLCLILVSFGACEAAVGLALLVSIIRSHGNDFVSVLSVYEC</sequence>
<dbReference type="GeneID" id="18490325"/>
<organism evidence="11">
    <name type="scientific">Iwatanemertes piperata</name>
    <dbReference type="NCBI Taxonomy" id="1432319"/>
    <lineage>
        <taxon>Eukaryota</taxon>
        <taxon>Metazoa</taxon>
        <taxon>Spiralia</taxon>
        <taxon>Lophotrochozoa</taxon>
        <taxon>Nemertea</taxon>
        <taxon>Pilidiophora</taxon>
        <taxon>Heteronemertea</taxon>
        <taxon>Lineidae</taxon>
        <taxon>Iwatanemertes</taxon>
    </lineage>
</organism>
<dbReference type="EMBL" id="KF719984">
    <property type="protein sequence ID" value="AHB53110.1"/>
    <property type="molecule type" value="Genomic_DNA"/>
</dbReference>
<comment type="subcellular location">
    <subcellularLocation>
        <location evidence="1">Membrane</location>
        <topology evidence="1">Multi-pass membrane protein</topology>
    </subcellularLocation>
</comment>
<evidence type="ECO:0000313" key="11">
    <source>
        <dbReference type="EMBL" id="AHB53110.1"/>
    </source>
</evidence>
<gene>
    <name evidence="11" type="primary">ND4L</name>
</gene>
<geneLocation type="mitochondrion" evidence="11"/>
<evidence type="ECO:0000256" key="9">
    <source>
        <dbReference type="ARBA" id="ARBA00031586"/>
    </source>
</evidence>
<proteinExistence type="inferred from homology"/>
<evidence type="ECO:0000256" key="6">
    <source>
        <dbReference type="ARBA" id="ARBA00022989"/>
    </source>
</evidence>
<dbReference type="GO" id="GO:0016020">
    <property type="term" value="C:membrane"/>
    <property type="evidence" value="ECO:0007669"/>
    <property type="project" value="UniProtKB-SubCell"/>
</dbReference>
<keyword evidence="4 10" id="KW-0812">Transmembrane</keyword>
<dbReference type="Gene3D" id="1.10.287.3510">
    <property type="match status" value="1"/>
</dbReference>
<name>W5RSB9_9BILA</name>
<evidence type="ECO:0000256" key="10">
    <source>
        <dbReference type="SAM" id="Phobius"/>
    </source>
</evidence>
<evidence type="ECO:0000256" key="4">
    <source>
        <dbReference type="ARBA" id="ARBA00022692"/>
    </source>
</evidence>
<reference evidence="11" key="1">
    <citation type="journal article" date="2014" name="Mitochondrial DNA">
        <title>The complete mitochondrial genome of Iwatanemertes piperata (Nemertea: Heteronemertea).</title>
        <authorList>
            <person name="Shen C.Y."/>
            <person name="Sun W.Y."/>
            <person name="Sun S.C."/>
        </authorList>
    </citation>
    <scope>NUCLEOTIDE SEQUENCE</scope>
</reference>
<evidence type="ECO:0000256" key="8">
    <source>
        <dbReference type="ARBA" id="ARBA00023136"/>
    </source>
</evidence>
<dbReference type="InterPro" id="IPR039428">
    <property type="entry name" value="NUOK/Mnh_C1-like"/>
</dbReference>
<evidence type="ECO:0000256" key="5">
    <source>
        <dbReference type="ARBA" id="ARBA00022967"/>
    </source>
</evidence>
<accession>W5RSB9</accession>
<dbReference type="CTD" id="4539"/>
<keyword evidence="11" id="KW-0496">Mitochondrion</keyword>
<dbReference type="Pfam" id="PF00420">
    <property type="entry name" value="Oxidored_q2"/>
    <property type="match status" value="1"/>
</dbReference>
<keyword evidence="6 10" id="KW-1133">Transmembrane helix</keyword>
<keyword evidence="7" id="KW-0520">NAD</keyword>
<dbReference type="RefSeq" id="YP_009003685.1">
    <property type="nucleotide sequence ID" value="NC_023523.1"/>
</dbReference>
<keyword evidence="5" id="KW-1278">Translocase</keyword>
<evidence type="ECO:0000256" key="1">
    <source>
        <dbReference type="ARBA" id="ARBA00004141"/>
    </source>
</evidence>
<comment type="similarity">
    <text evidence="2">Belongs to the complex I subunit 4L family.</text>
</comment>
<protein>
    <recommendedName>
        <fullName evidence="3">NADH-ubiquinone oxidoreductase chain 4L</fullName>
    </recommendedName>
    <alternativeName>
        <fullName evidence="9">NADH dehydrogenase subunit 4L</fullName>
    </alternativeName>
</protein>
<evidence type="ECO:0000256" key="2">
    <source>
        <dbReference type="ARBA" id="ARBA00010519"/>
    </source>
</evidence>